<sequence>MAFTEVFNQTFQVEWKIKEETINVKNTEKEITQVRLTFFVKDFTSFVDNIILQQNLANDLLYGEKVSFLFGPLPAGYYGAIPVFAAGTYYQVTGAYFVPQGSVTADLSNYTQLILKNQRTGEVIATNTINGDIEPFQTDILVADKTKLLEAGDVLIFEKIDTGSGVALPLFLLQIHLEPTSPPEGAV</sequence>
<accession>Q3ABK6</accession>
<proteinExistence type="predicted"/>
<name>Q3ABK6_CARHZ</name>
<protein>
    <submittedName>
        <fullName evidence="1">Uncharacterized protein</fullName>
    </submittedName>
</protein>
<gene>
    <name evidence="1" type="ordered locus">CHY_1658</name>
</gene>
<dbReference type="EMBL" id="CP000141">
    <property type="protein sequence ID" value="ABB14416.1"/>
    <property type="molecule type" value="Genomic_DNA"/>
</dbReference>
<reference evidence="1 2" key="1">
    <citation type="journal article" date="2005" name="PLoS Genet.">
        <title>Life in hot carbon monoxide: the complete genome sequence of Carboxydothermus hydrogenoformans Z-2901.</title>
        <authorList>
            <person name="Wu M."/>
            <person name="Ren Q."/>
            <person name="Durkin A.S."/>
            <person name="Daugherty S.C."/>
            <person name="Brinkac L.M."/>
            <person name="Dodson R.J."/>
            <person name="Madupu R."/>
            <person name="Sullivan S.A."/>
            <person name="Kolonay J.F."/>
            <person name="Haft D.H."/>
            <person name="Nelson W.C."/>
            <person name="Tallon L.J."/>
            <person name="Jones K.M."/>
            <person name="Ulrich L.E."/>
            <person name="Gonzalez J.M."/>
            <person name="Zhulin I.B."/>
            <person name="Robb F.T."/>
            <person name="Eisen J.A."/>
        </authorList>
    </citation>
    <scope>NUCLEOTIDE SEQUENCE [LARGE SCALE GENOMIC DNA]</scope>
    <source>
        <strain evidence="2">ATCC BAA-161 / DSM 6008 / Z-2901</strain>
    </source>
</reference>
<dbReference type="STRING" id="246194.CHY_1658"/>
<dbReference type="Proteomes" id="UP000002706">
    <property type="component" value="Chromosome"/>
</dbReference>
<organism evidence="1 2">
    <name type="scientific">Carboxydothermus hydrogenoformans (strain ATCC BAA-161 / DSM 6008 / Z-2901)</name>
    <dbReference type="NCBI Taxonomy" id="246194"/>
    <lineage>
        <taxon>Bacteria</taxon>
        <taxon>Bacillati</taxon>
        <taxon>Bacillota</taxon>
        <taxon>Clostridia</taxon>
        <taxon>Thermoanaerobacterales</taxon>
        <taxon>Thermoanaerobacteraceae</taxon>
        <taxon>Carboxydothermus</taxon>
    </lineage>
</organism>
<evidence type="ECO:0000313" key="1">
    <source>
        <dbReference type="EMBL" id="ABB14416.1"/>
    </source>
</evidence>
<dbReference type="HOGENOM" id="CLU_1445226_0_0_9"/>
<keyword evidence="2" id="KW-1185">Reference proteome</keyword>
<evidence type="ECO:0000313" key="2">
    <source>
        <dbReference type="Proteomes" id="UP000002706"/>
    </source>
</evidence>
<dbReference type="KEGG" id="chy:CHY_1658"/>
<dbReference type="AlphaFoldDB" id="Q3ABK6"/>
<dbReference type="RefSeq" id="WP_011344553.1">
    <property type="nucleotide sequence ID" value="NC_007503.1"/>
</dbReference>
<dbReference type="InParanoid" id="Q3ABK6"/>